<proteinExistence type="predicted"/>
<name>A0A6C0HV68_9ZZZZ</name>
<feature type="transmembrane region" description="Helical" evidence="1">
    <location>
        <begin position="30"/>
        <end position="54"/>
    </location>
</feature>
<evidence type="ECO:0000256" key="1">
    <source>
        <dbReference type="SAM" id="Phobius"/>
    </source>
</evidence>
<sequence length="135" mass="15948">MNYTPKLIEHGVRNYMQGILHKCSEHKTQLYTIVLNGMVLLLFFGGLGLILWYCSKKKMSPEEKRRKMLRDQEHVLTKIREFQSQKQIQQEQITQLSRRVLPTESNDNYKNMLNNTEQTPSDIIYSMAMHETRGS</sequence>
<accession>A0A6C0HV68</accession>
<keyword evidence="1" id="KW-1133">Transmembrane helix</keyword>
<keyword evidence="1" id="KW-0472">Membrane</keyword>
<reference evidence="2" key="1">
    <citation type="journal article" date="2020" name="Nature">
        <title>Giant virus diversity and host interactions through global metagenomics.</title>
        <authorList>
            <person name="Schulz F."/>
            <person name="Roux S."/>
            <person name="Paez-Espino D."/>
            <person name="Jungbluth S."/>
            <person name="Walsh D.A."/>
            <person name="Denef V.J."/>
            <person name="McMahon K.D."/>
            <person name="Konstantinidis K.T."/>
            <person name="Eloe-Fadrosh E.A."/>
            <person name="Kyrpides N.C."/>
            <person name="Woyke T."/>
        </authorList>
    </citation>
    <scope>NUCLEOTIDE SEQUENCE</scope>
    <source>
        <strain evidence="2">GVMAG-M-3300023184-16</strain>
    </source>
</reference>
<evidence type="ECO:0000313" key="2">
    <source>
        <dbReference type="EMBL" id="QHT84055.1"/>
    </source>
</evidence>
<dbReference type="AlphaFoldDB" id="A0A6C0HV68"/>
<organism evidence="2">
    <name type="scientific">viral metagenome</name>
    <dbReference type="NCBI Taxonomy" id="1070528"/>
    <lineage>
        <taxon>unclassified sequences</taxon>
        <taxon>metagenomes</taxon>
        <taxon>organismal metagenomes</taxon>
    </lineage>
</organism>
<dbReference type="EMBL" id="MN740015">
    <property type="protein sequence ID" value="QHT84055.1"/>
    <property type="molecule type" value="Genomic_DNA"/>
</dbReference>
<protein>
    <submittedName>
        <fullName evidence="2">Uncharacterized protein</fullName>
    </submittedName>
</protein>
<keyword evidence="1" id="KW-0812">Transmembrane</keyword>